<keyword evidence="2" id="KW-1185">Reference proteome</keyword>
<accession>A0ACB8FAA7</accession>
<gene>
    <name evidence="1" type="ORF">K3G42_020108</name>
</gene>
<evidence type="ECO:0000313" key="1">
    <source>
        <dbReference type="EMBL" id="KAH8002076.1"/>
    </source>
</evidence>
<sequence length="210" mass="23565">MQLAEVWTSVFFAVIHASSILPAFFSELLWKSYYLDGRVAKVTDFLKTRLLDTLSDQIRKIQKVRSCFQVMKPSLANGQTFQALCQLFCTEAEGANPINAFFGMSEDERRPSHGGSRISLWPYDMPVFCDVAWEKMVVESGGILPNADKTLIHKRLSVHMCLGKRSGWKASGPPQKEVPPTSQIPMLPASFGVEKCSDILDDTTETQFRP</sequence>
<name>A0ACB8FAA7_9SAUR</name>
<evidence type="ECO:0000313" key="2">
    <source>
        <dbReference type="Proteomes" id="UP000827872"/>
    </source>
</evidence>
<protein>
    <submittedName>
        <fullName evidence="1">Uncharacterized protein</fullName>
    </submittedName>
</protein>
<proteinExistence type="predicted"/>
<organism evidence="1 2">
    <name type="scientific">Sphaerodactylus townsendi</name>
    <dbReference type="NCBI Taxonomy" id="933632"/>
    <lineage>
        <taxon>Eukaryota</taxon>
        <taxon>Metazoa</taxon>
        <taxon>Chordata</taxon>
        <taxon>Craniata</taxon>
        <taxon>Vertebrata</taxon>
        <taxon>Euteleostomi</taxon>
        <taxon>Lepidosauria</taxon>
        <taxon>Squamata</taxon>
        <taxon>Bifurcata</taxon>
        <taxon>Gekkota</taxon>
        <taxon>Sphaerodactylidae</taxon>
        <taxon>Sphaerodactylus</taxon>
    </lineage>
</organism>
<dbReference type="EMBL" id="CM037621">
    <property type="protein sequence ID" value="KAH8002076.1"/>
    <property type="molecule type" value="Genomic_DNA"/>
</dbReference>
<comment type="caution">
    <text evidence="1">The sequence shown here is derived from an EMBL/GenBank/DDBJ whole genome shotgun (WGS) entry which is preliminary data.</text>
</comment>
<dbReference type="Proteomes" id="UP000827872">
    <property type="component" value="Linkage Group LG08"/>
</dbReference>
<reference evidence="1" key="1">
    <citation type="submission" date="2021-08" db="EMBL/GenBank/DDBJ databases">
        <title>The first chromosome-level gecko genome reveals the dynamic sex chromosomes of Neotropical dwarf geckos (Sphaerodactylidae: Sphaerodactylus).</title>
        <authorList>
            <person name="Pinto B.J."/>
            <person name="Keating S.E."/>
            <person name="Gamble T."/>
        </authorList>
    </citation>
    <scope>NUCLEOTIDE SEQUENCE</scope>
    <source>
        <strain evidence="1">TG3544</strain>
    </source>
</reference>